<dbReference type="AlphaFoldDB" id="A0A816MW88"/>
<dbReference type="Proteomes" id="UP000663855">
    <property type="component" value="Unassembled WGS sequence"/>
</dbReference>
<reference evidence="2" key="1">
    <citation type="submission" date="2021-02" db="EMBL/GenBank/DDBJ databases">
        <authorList>
            <person name="Nowell W R."/>
        </authorList>
    </citation>
    <scope>NUCLEOTIDE SEQUENCE</scope>
</reference>
<proteinExistence type="predicted"/>
<dbReference type="InterPro" id="IPR011990">
    <property type="entry name" value="TPR-like_helical_dom_sf"/>
</dbReference>
<gene>
    <name evidence="1" type="ORF">CJN711_LOCUS15145</name>
    <name evidence="2" type="ORF">MBJ925_LOCUS9194</name>
</gene>
<name>A0A816MW88_9BILA</name>
<organism evidence="2 3">
    <name type="scientific">Rotaria magnacalcarata</name>
    <dbReference type="NCBI Taxonomy" id="392030"/>
    <lineage>
        <taxon>Eukaryota</taxon>
        <taxon>Metazoa</taxon>
        <taxon>Spiralia</taxon>
        <taxon>Gnathifera</taxon>
        <taxon>Rotifera</taxon>
        <taxon>Eurotatoria</taxon>
        <taxon>Bdelloidea</taxon>
        <taxon>Philodinida</taxon>
        <taxon>Philodinidae</taxon>
        <taxon>Rotaria</taxon>
    </lineage>
</organism>
<sequence>MTASVHLFVDALDAIENENFNEAVRILTTMIDLYPDPIEEKNKPAVILFLKHRCQAYFSLDNHKDTLVDLQRLQSLGYKVDDDATLSALLL</sequence>
<dbReference type="SUPFAM" id="SSF48452">
    <property type="entry name" value="TPR-like"/>
    <property type="match status" value="1"/>
</dbReference>
<dbReference type="EMBL" id="CAJNRE010003461">
    <property type="protein sequence ID" value="CAF2019696.1"/>
    <property type="molecule type" value="Genomic_DNA"/>
</dbReference>
<evidence type="ECO:0000313" key="1">
    <source>
        <dbReference type="EMBL" id="CAF1264245.1"/>
    </source>
</evidence>
<accession>A0A816MW88</accession>
<protein>
    <submittedName>
        <fullName evidence="2">Uncharacterized protein</fullName>
    </submittedName>
</protein>
<dbReference type="EMBL" id="CAJNOV010006929">
    <property type="protein sequence ID" value="CAF1264245.1"/>
    <property type="molecule type" value="Genomic_DNA"/>
</dbReference>
<dbReference type="Proteomes" id="UP000663824">
    <property type="component" value="Unassembled WGS sequence"/>
</dbReference>
<evidence type="ECO:0000313" key="3">
    <source>
        <dbReference type="Proteomes" id="UP000663824"/>
    </source>
</evidence>
<evidence type="ECO:0000313" key="2">
    <source>
        <dbReference type="EMBL" id="CAF2019696.1"/>
    </source>
</evidence>
<comment type="caution">
    <text evidence="2">The sequence shown here is derived from an EMBL/GenBank/DDBJ whole genome shotgun (WGS) entry which is preliminary data.</text>
</comment>